<proteinExistence type="predicted"/>
<feature type="non-terminal residue" evidence="1">
    <location>
        <position position="1"/>
    </location>
</feature>
<dbReference type="EMBL" id="JACGCM010002803">
    <property type="protein sequence ID" value="KAF6135281.1"/>
    <property type="molecule type" value="Genomic_DNA"/>
</dbReference>
<comment type="caution">
    <text evidence="1">The sequence shown here is derived from an EMBL/GenBank/DDBJ whole genome shotgun (WGS) entry which is preliminary data.</text>
</comment>
<dbReference type="AlphaFoldDB" id="A0A7J7KY38"/>
<organism evidence="1 2">
    <name type="scientific">Kingdonia uniflora</name>
    <dbReference type="NCBI Taxonomy" id="39325"/>
    <lineage>
        <taxon>Eukaryota</taxon>
        <taxon>Viridiplantae</taxon>
        <taxon>Streptophyta</taxon>
        <taxon>Embryophyta</taxon>
        <taxon>Tracheophyta</taxon>
        <taxon>Spermatophyta</taxon>
        <taxon>Magnoliopsida</taxon>
        <taxon>Ranunculales</taxon>
        <taxon>Circaeasteraceae</taxon>
        <taxon>Kingdonia</taxon>
    </lineage>
</organism>
<reference evidence="1 2" key="1">
    <citation type="journal article" date="2020" name="IScience">
        <title>Genome Sequencing of the Endangered Kingdonia uniflora (Circaeasteraceae, Ranunculales) Reveals Potential Mechanisms of Evolutionary Specialization.</title>
        <authorList>
            <person name="Sun Y."/>
            <person name="Deng T."/>
            <person name="Zhang A."/>
            <person name="Moore M.J."/>
            <person name="Landis J.B."/>
            <person name="Lin N."/>
            <person name="Zhang H."/>
            <person name="Zhang X."/>
            <person name="Huang J."/>
            <person name="Zhang X."/>
            <person name="Sun H."/>
            <person name="Wang H."/>
        </authorList>
    </citation>
    <scope>NUCLEOTIDE SEQUENCE [LARGE SCALE GENOMIC DNA]</scope>
    <source>
        <strain evidence="1">TB1705</strain>
        <tissue evidence="1">Leaf</tissue>
    </source>
</reference>
<dbReference type="PANTHER" id="PTHR48445">
    <property type="entry name" value="OS02G0782100 PROTEIN"/>
    <property type="match status" value="1"/>
</dbReference>
<gene>
    <name evidence="1" type="ORF">GIB67_021643</name>
</gene>
<accession>A0A7J7KY38</accession>
<sequence>ECDEFLSSKLNNLLHLMIEVLPSCHFSAKHHRLDCLYFLIVYVSKDASEERKHSIIGSFLTEIILALKEGQKTHINGEEMLKKTRRYVRRKLDFTSQ</sequence>
<keyword evidence="2" id="KW-1185">Reference proteome</keyword>
<dbReference type="OrthoDB" id="2192888at2759"/>
<evidence type="ECO:0000313" key="2">
    <source>
        <dbReference type="Proteomes" id="UP000541444"/>
    </source>
</evidence>
<name>A0A7J7KY38_9MAGN</name>
<evidence type="ECO:0008006" key="3">
    <source>
        <dbReference type="Google" id="ProtNLM"/>
    </source>
</evidence>
<dbReference type="Proteomes" id="UP000541444">
    <property type="component" value="Unassembled WGS sequence"/>
</dbReference>
<protein>
    <recommendedName>
        <fullName evidence="3">Small subunit processome component 20 homolog</fullName>
    </recommendedName>
</protein>
<evidence type="ECO:0000313" key="1">
    <source>
        <dbReference type="EMBL" id="KAF6135281.1"/>
    </source>
</evidence>
<dbReference type="PANTHER" id="PTHR48445:SF1">
    <property type="entry name" value="OS02G0782100 PROTEIN"/>
    <property type="match status" value="1"/>
</dbReference>